<dbReference type="InterPro" id="IPR011576">
    <property type="entry name" value="Pyridox_Oxase_N"/>
</dbReference>
<dbReference type="GO" id="GO:0016787">
    <property type="term" value="F:hydrolase activity"/>
    <property type="evidence" value="ECO:0007669"/>
    <property type="project" value="UniProtKB-KW"/>
</dbReference>
<evidence type="ECO:0000313" key="3">
    <source>
        <dbReference type="Proteomes" id="UP000240509"/>
    </source>
</evidence>
<reference evidence="2 3" key="1">
    <citation type="submission" date="2018-03" db="EMBL/GenBank/DDBJ databases">
        <title>Alkalicoccus saliphilus sp. nov., isolated from a mineral pool.</title>
        <authorList>
            <person name="Zhao B."/>
        </authorList>
    </citation>
    <scope>NUCLEOTIDE SEQUENCE [LARGE SCALE GENOMIC DNA]</scope>
    <source>
        <strain evidence="2 3">6AG</strain>
    </source>
</reference>
<dbReference type="EMBL" id="PZJJ01000002">
    <property type="protein sequence ID" value="PTL40123.1"/>
    <property type="molecule type" value="Genomic_DNA"/>
</dbReference>
<dbReference type="AlphaFoldDB" id="A0A2T4U9Q0"/>
<gene>
    <name evidence="2" type="ORF">C6Y45_01715</name>
</gene>
<comment type="caution">
    <text evidence="2">The sequence shown here is derived from an EMBL/GenBank/DDBJ whole genome shotgun (WGS) entry which is preliminary data.</text>
</comment>
<dbReference type="Pfam" id="PF01243">
    <property type="entry name" value="PNPOx_N"/>
    <property type="match status" value="1"/>
</dbReference>
<sequence length="210" mass="23403">MNPWFNKKVISVNELHETAGKAGELAANKAINYLDDHCREFIQKSPFLLLSTADQAGTCDVSPRGDAPGFVHILDDKTLLIPERPGNKRFDSMINIISNPRAGLLFIIPGLEETLRVNGKAAVLNDKKLMERMAVKGKTPLFGIGVDVEECFIHCAKAFKRSGLWQTEKWPAEETLPSAVKILKKHAALPGRSEESIEKSLEESYTKRLY</sequence>
<dbReference type="Proteomes" id="UP000240509">
    <property type="component" value="Unassembled WGS sequence"/>
</dbReference>
<dbReference type="RefSeq" id="WP_107583300.1">
    <property type="nucleotide sequence ID" value="NZ_PZJJ01000002.1"/>
</dbReference>
<evidence type="ECO:0000313" key="2">
    <source>
        <dbReference type="EMBL" id="PTL40123.1"/>
    </source>
</evidence>
<evidence type="ECO:0000259" key="1">
    <source>
        <dbReference type="Pfam" id="PF01243"/>
    </source>
</evidence>
<dbReference type="NCBIfam" id="TIGR04025">
    <property type="entry name" value="PPOX_FMN_DR2398"/>
    <property type="match status" value="1"/>
</dbReference>
<dbReference type="PANTHER" id="PTHR42815">
    <property type="entry name" value="FAD-BINDING, PUTATIVE (AFU_ORTHOLOGUE AFUA_6G07600)-RELATED"/>
    <property type="match status" value="1"/>
</dbReference>
<feature type="domain" description="Pyridoxamine 5'-phosphate oxidase N-terminal" evidence="1">
    <location>
        <begin position="34"/>
        <end position="138"/>
    </location>
</feature>
<name>A0A2T4U9Q0_9BACI</name>
<dbReference type="InterPro" id="IPR012349">
    <property type="entry name" value="Split_barrel_FMN-bd"/>
</dbReference>
<keyword evidence="2" id="KW-0378">Hydrolase</keyword>
<dbReference type="SUPFAM" id="SSF50475">
    <property type="entry name" value="FMN-binding split barrel"/>
    <property type="match status" value="1"/>
</dbReference>
<accession>A0A2T4U9Q0</accession>
<organism evidence="2 3">
    <name type="scientific">Alkalicoccus saliphilus</name>
    <dbReference type="NCBI Taxonomy" id="200989"/>
    <lineage>
        <taxon>Bacteria</taxon>
        <taxon>Bacillati</taxon>
        <taxon>Bacillota</taxon>
        <taxon>Bacilli</taxon>
        <taxon>Bacillales</taxon>
        <taxon>Bacillaceae</taxon>
        <taxon>Alkalicoccus</taxon>
    </lineage>
</organism>
<protein>
    <submittedName>
        <fullName evidence="2">Phosphohydrolase</fullName>
    </submittedName>
</protein>
<dbReference type="OrthoDB" id="9796486at2"/>
<dbReference type="InterPro" id="IPR024029">
    <property type="entry name" value="Pyridox_Oxase_FMN-dep"/>
</dbReference>
<keyword evidence="3" id="KW-1185">Reference proteome</keyword>
<dbReference type="Gene3D" id="2.30.110.10">
    <property type="entry name" value="Electron Transport, Fmn-binding Protein, Chain A"/>
    <property type="match status" value="1"/>
</dbReference>
<dbReference type="PANTHER" id="PTHR42815:SF2">
    <property type="entry name" value="FAD-BINDING, PUTATIVE (AFU_ORTHOLOGUE AFUA_6G07600)-RELATED"/>
    <property type="match status" value="1"/>
</dbReference>
<proteinExistence type="predicted"/>